<dbReference type="Proteomes" id="UP000466535">
    <property type="component" value="Unassembled WGS sequence"/>
</dbReference>
<dbReference type="OrthoDB" id="214756at2157"/>
<proteinExistence type="predicted"/>
<sequence length="92" mass="9877">MQSVQIDGHRVTIPPDASASEAAAISAAMGAHIRDQQAAAAAADEEEPDDEDWEGERFAFAGRLEGVGIGTRRVPREVPTDRWTAAGRADRY</sequence>
<reference evidence="1 2" key="1">
    <citation type="submission" date="2019-12" db="EMBL/GenBank/DDBJ databases">
        <title>Isolation and characterization of three novel carbon monoxide-oxidizing members of Halobacteria from salione crusts and soils.</title>
        <authorList>
            <person name="Myers M.R."/>
            <person name="King G.M."/>
        </authorList>
    </citation>
    <scope>NUCLEOTIDE SEQUENCE [LARGE SCALE GENOMIC DNA]</scope>
    <source>
        <strain evidence="1 2">WSH3</strain>
    </source>
</reference>
<accession>A0A6B0T2B4</accession>
<evidence type="ECO:0000313" key="2">
    <source>
        <dbReference type="Proteomes" id="UP000466535"/>
    </source>
</evidence>
<dbReference type="AlphaFoldDB" id="A0A6B0T2B4"/>
<evidence type="ECO:0000313" key="1">
    <source>
        <dbReference type="EMBL" id="MXR52105.1"/>
    </source>
</evidence>
<dbReference type="Pfam" id="PF26062">
    <property type="entry name" value="DUF8022"/>
    <property type="match status" value="1"/>
</dbReference>
<gene>
    <name evidence="1" type="ORF">GRX03_10900</name>
</gene>
<organism evidence="1 2">
    <name type="scientific">Halovenus carboxidivorans</name>
    <dbReference type="NCBI Taxonomy" id="2692199"/>
    <lineage>
        <taxon>Archaea</taxon>
        <taxon>Methanobacteriati</taxon>
        <taxon>Methanobacteriota</taxon>
        <taxon>Stenosarchaea group</taxon>
        <taxon>Halobacteria</taxon>
        <taxon>Halobacteriales</taxon>
        <taxon>Haloarculaceae</taxon>
        <taxon>Halovenus</taxon>
    </lineage>
</organism>
<name>A0A6B0T2B4_9EURY</name>
<comment type="caution">
    <text evidence="1">The sequence shown here is derived from an EMBL/GenBank/DDBJ whole genome shotgun (WGS) entry which is preliminary data.</text>
</comment>
<protein>
    <submittedName>
        <fullName evidence="1">Acc operon protein</fullName>
    </submittedName>
</protein>
<dbReference type="EMBL" id="WUUT01000004">
    <property type="protein sequence ID" value="MXR52105.1"/>
    <property type="molecule type" value="Genomic_DNA"/>
</dbReference>
<keyword evidence="2" id="KW-1185">Reference proteome</keyword>
<dbReference type="InterPro" id="IPR058335">
    <property type="entry name" value="PccX"/>
</dbReference>